<evidence type="ECO:0000313" key="2">
    <source>
        <dbReference type="Proteomes" id="UP000276133"/>
    </source>
</evidence>
<proteinExistence type="predicted"/>
<name>A0A3M7Q755_BRAPC</name>
<comment type="caution">
    <text evidence="1">The sequence shown here is derived from an EMBL/GenBank/DDBJ whole genome shotgun (WGS) entry which is preliminary data.</text>
</comment>
<reference evidence="1 2" key="1">
    <citation type="journal article" date="2018" name="Sci. Rep.">
        <title>Genomic signatures of local adaptation to the degree of environmental predictability in rotifers.</title>
        <authorList>
            <person name="Franch-Gras L."/>
            <person name="Hahn C."/>
            <person name="Garcia-Roger E.M."/>
            <person name="Carmona M.J."/>
            <person name="Serra M."/>
            <person name="Gomez A."/>
        </authorList>
    </citation>
    <scope>NUCLEOTIDE SEQUENCE [LARGE SCALE GENOMIC DNA]</scope>
    <source>
        <strain evidence="1">HYR1</strain>
    </source>
</reference>
<dbReference type="Proteomes" id="UP000276133">
    <property type="component" value="Unassembled WGS sequence"/>
</dbReference>
<dbReference type="EMBL" id="REGN01007283">
    <property type="protein sequence ID" value="RNA06788.1"/>
    <property type="molecule type" value="Genomic_DNA"/>
</dbReference>
<keyword evidence="2" id="KW-1185">Reference proteome</keyword>
<organism evidence="1 2">
    <name type="scientific">Brachionus plicatilis</name>
    <name type="common">Marine rotifer</name>
    <name type="synonym">Brachionus muelleri</name>
    <dbReference type="NCBI Taxonomy" id="10195"/>
    <lineage>
        <taxon>Eukaryota</taxon>
        <taxon>Metazoa</taxon>
        <taxon>Spiralia</taxon>
        <taxon>Gnathifera</taxon>
        <taxon>Rotifera</taxon>
        <taxon>Eurotatoria</taxon>
        <taxon>Monogononta</taxon>
        <taxon>Pseudotrocha</taxon>
        <taxon>Ploima</taxon>
        <taxon>Brachionidae</taxon>
        <taxon>Brachionus</taxon>
    </lineage>
</organism>
<sequence>MCLKHFKTFSHIIAVQISIRAVYEVKKVNTDKVKREEKSMLKLINESGLLIKPEDLADGVMK</sequence>
<dbReference type="AlphaFoldDB" id="A0A3M7Q755"/>
<protein>
    <submittedName>
        <fullName evidence="1">Uncharacterized protein</fullName>
    </submittedName>
</protein>
<gene>
    <name evidence="1" type="ORF">BpHYR1_003881</name>
</gene>
<accession>A0A3M7Q755</accession>
<feature type="non-terminal residue" evidence="1">
    <location>
        <position position="62"/>
    </location>
</feature>
<evidence type="ECO:0000313" key="1">
    <source>
        <dbReference type="EMBL" id="RNA06788.1"/>
    </source>
</evidence>